<name>A0A2A4X0K9_9GAMM</name>
<accession>A0A2A4X0K9</accession>
<proteinExistence type="predicted"/>
<keyword evidence="1" id="KW-1133">Transmembrane helix</keyword>
<protein>
    <submittedName>
        <fullName evidence="2">Uncharacterized protein</fullName>
    </submittedName>
</protein>
<feature type="transmembrane region" description="Helical" evidence="1">
    <location>
        <begin position="6"/>
        <end position="25"/>
    </location>
</feature>
<comment type="caution">
    <text evidence="2">The sequence shown here is derived from an EMBL/GenBank/DDBJ whole genome shotgun (WGS) entry which is preliminary data.</text>
</comment>
<dbReference type="EMBL" id="NVUL01000063">
    <property type="protein sequence ID" value="PCI76024.1"/>
    <property type="molecule type" value="Genomic_DNA"/>
</dbReference>
<keyword evidence="1" id="KW-0812">Transmembrane</keyword>
<dbReference type="Proteomes" id="UP000218767">
    <property type="component" value="Unassembled WGS sequence"/>
</dbReference>
<evidence type="ECO:0000313" key="2">
    <source>
        <dbReference type="EMBL" id="PCI76024.1"/>
    </source>
</evidence>
<evidence type="ECO:0000313" key="3">
    <source>
        <dbReference type="Proteomes" id="UP000218767"/>
    </source>
</evidence>
<sequence length="123" mass="14602">MLADVLVVLEFAIAIAVLMSYLVYLRDRIRTFCVQRRGRWQRVKPELVIGEQSCRLSHLGKLWEMQLPSVIYFSEFLLVLSFRPEAENDLARVIHLVLWPDSLARIEDRRLRRYLRFDLPSSL</sequence>
<reference evidence="3" key="1">
    <citation type="submission" date="2017-08" db="EMBL/GenBank/DDBJ databases">
        <title>A dynamic microbial community with high functional redundancy inhabits the cold, oxic subseafloor aquifer.</title>
        <authorList>
            <person name="Tully B.J."/>
            <person name="Wheat C.G."/>
            <person name="Glazer B.T."/>
            <person name="Huber J.A."/>
        </authorList>
    </citation>
    <scope>NUCLEOTIDE SEQUENCE [LARGE SCALE GENOMIC DNA]</scope>
</reference>
<gene>
    <name evidence="2" type="ORF">COB20_11550</name>
</gene>
<evidence type="ECO:0000256" key="1">
    <source>
        <dbReference type="SAM" id="Phobius"/>
    </source>
</evidence>
<keyword evidence="1" id="KW-0472">Membrane</keyword>
<dbReference type="AlphaFoldDB" id="A0A2A4X0K9"/>
<organism evidence="2 3">
    <name type="scientific">SAR86 cluster bacterium</name>
    <dbReference type="NCBI Taxonomy" id="2030880"/>
    <lineage>
        <taxon>Bacteria</taxon>
        <taxon>Pseudomonadati</taxon>
        <taxon>Pseudomonadota</taxon>
        <taxon>Gammaproteobacteria</taxon>
        <taxon>SAR86 cluster</taxon>
    </lineage>
</organism>